<dbReference type="PANTHER" id="PTHR14312">
    <property type="entry name" value="CREB/ATF BZIP TRANSCRIPTION FACTOR"/>
    <property type="match status" value="1"/>
</dbReference>
<dbReference type="OrthoDB" id="2407417at2759"/>
<dbReference type="SUPFAM" id="SSF52047">
    <property type="entry name" value="RNI-like"/>
    <property type="match status" value="1"/>
</dbReference>
<feature type="compositionally biased region" description="Low complexity" evidence="1">
    <location>
        <begin position="140"/>
        <end position="188"/>
    </location>
</feature>
<dbReference type="PANTHER" id="PTHR14312:SF1">
    <property type="entry name" value="BASIC-LEUCINE ZIPPER TRANSCRIPTION FACTOR A"/>
    <property type="match status" value="1"/>
</dbReference>
<dbReference type="AlphaFoldDB" id="A0A9P6RMW7"/>
<feature type="region of interest" description="Disordered" evidence="1">
    <location>
        <begin position="407"/>
        <end position="436"/>
    </location>
</feature>
<dbReference type="GO" id="GO:0043565">
    <property type="term" value="F:sequence-specific DNA binding"/>
    <property type="evidence" value="ECO:0007669"/>
    <property type="project" value="TreeGrafter"/>
</dbReference>
<feature type="compositionally biased region" description="Low complexity" evidence="1">
    <location>
        <begin position="627"/>
        <end position="651"/>
    </location>
</feature>
<name>A0A9P6RMW7_9FUNG</name>
<reference evidence="2" key="1">
    <citation type="journal article" date="2020" name="Fungal Divers.">
        <title>Resolving the Mortierellaceae phylogeny through synthesis of multi-gene phylogenetics and phylogenomics.</title>
        <authorList>
            <person name="Vandepol N."/>
            <person name="Liber J."/>
            <person name="Desiro A."/>
            <person name="Na H."/>
            <person name="Kennedy M."/>
            <person name="Barry K."/>
            <person name="Grigoriev I.V."/>
            <person name="Miller A.N."/>
            <person name="O'Donnell K."/>
            <person name="Stajich J.E."/>
            <person name="Bonito G."/>
        </authorList>
    </citation>
    <scope>NUCLEOTIDE SEQUENCE</scope>
    <source>
        <strain evidence="2">REB-010B</strain>
    </source>
</reference>
<feature type="region of interest" description="Disordered" evidence="1">
    <location>
        <begin position="200"/>
        <end position="229"/>
    </location>
</feature>
<sequence>MSLPSTSPNSSPKTPRPRTSSSTDQMPVSLQSPLKGRLRLSRMVRKHHEQQQYQPLGDNEEGDVTSSYQQKTGRSAEEESTAMEFTVDDQDMTGSDLDMAQEPAILRLSPELLALIFHYVYVTPVVHRLSTALAKDTVSSEDSSSSQGSSTASPPSSSSSASSSSSSSPSPSSTSCPSPSEWEESPASISTRATAITITSESSASSSTSSSAATSASSGSGARRRKDKRKPAVYIQNDLSSMLALCLTCRVFYPQAMRMLWRQRTLASFDDLSEFYQAIDFSASLRKRQQKQRQLQQQQRLGMGYAVEEGLFNNEAALRIKSLTLLDMSLGSSLPSSLVAASVTDATSALASSQQFFGSSDNNHSANDHLPLKGGASQDLCQGIDSFARGYTTEDIHGSNSTAQLSFAKDNAPTSSPSSSSSSAVSRRRSRQKTTSVYSDLISPRLLMTIANHCYALVDLTICMDNKKPLSVLDSPRPKAYQPTLPLSIIAGALLSLKRLSLMGLVCDPKHNKTGSELMVFAQNVQPLERLSIRACKGISVETYIELAARSHRRLLTVDLQGLDFETSEQLTDVLAAYAYHCKNLKSITLSCLHALALDGAIEALVHHSLTELQELHVLGHDSFRAPGHQQQQQQQEGEVVPPHQQQQQPPLNEENGHQEGTQAAVAQMCHLADANVTLANLARLPLRRLTLYCPGITDFALFQFVSRSPRLVDLVLNEPTTILHHPQFHPFVQAYLPSNGEQGQQQQQVQPEVDSAPTVTPFTSAGFLPLIFARCPWLKYLFMKLTLETAQEWIVQPCFKESGLDKCLFQYRTATGTPAVVMMWDARNKVSNT</sequence>
<feature type="compositionally biased region" description="Basic residues" evidence="1">
    <location>
        <begin position="36"/>
        <end position="48"/>
    </location>
</feature>
<feature type="region of interest" description="Disordered" evidence="1">
    <location>
        <begin position="626"/>
        <end position="662"/>
    </location>
</feature>
<evidence type="ECO:0000313" key="3">
    <source>
        <dbReference type="Proteomes" id="UP000738325"/>
    </source>
</evidence>
<keyword evidence="3" id="KW-1185">Reference proteome</keyword>
<dbReference type="Gene3D" id="3.80.10.10">
    <property type="entry name" value="Ribonuclease Inhibitor"/>
    <property type="match status" value="1"/>
</dbReference>
<proteinExistence type="predicted"/>
<feature type="compositionally biased region" description="Polar residues" evidence="1">
    <location>
        <begin position="64"/>
        <end position="73"/>
    </location>
</feature>
<feature type="region of interest" description="Disordered" evidence="1">
    <location>
        <begin position="138"/>
        <end position="188"/>
    </location>
</feature>
<gene>
    <name evidence="2" type="ORF">BGZ99_002292</name>
</gene>
<feature type="compositionally biased region" description="Low complexity" evidence="1">
    <location>
        <begin position="415"/>
        <end position="425"/>
    </location>
</feature>
<comment type="caution">
    <text evidence="2">The sequence shown here is derived from an EMBL/GenBank/DDBJ whole genome shotgun (WGS) entry which is preliminary data.</text>
</comment>
<evidence type="ECO:0000313" key="2">
    <source>
        <dbReference type="EMBL" id="KAG0323984.1"/>
    </source>
</evidence>
<protein>
    <submittedName>
        <fullName evidence="2">Uncharacterized protein</fullName>
    </submittedName>
</protein>
<dbReference type="GO" id="GO:0005634">
    <property type="term" value="C:nucleus"/>
    <property type="evidence" value="ECO:0007669"/>
    <property type="project" value="TreeGrafter"/>
</dbReference>
<dbReference type="InterPro" id="IPR032675">
    <property type="entry name" value="LRR_dom_sf"/>
</dbReference>
<accession>A0A9P6RMW7</accession>
<feature type="compositionally biased region" description="Low complexity" evidence="1">
    <location>
        <begin position="1"/>
        <end position="23"/>
    </location>
</feature>
<evidence type="ECO:0000256" key="1">
    <source>
        <dbReference type="SAM" id="MobiDB-lite"/>
    </source>
</evidence>
<dbReference type="Proteomes" id="UP000738325">
    <property type="component" value="Unassembled WGS sequence"/>
</dbReference>
<dbReference type="EMBL" id="JAAAIP010000167">
    <property type="protein sequence ID" value="KAG0323984.1"/>
    <property type="molecule type" value="Genomic_DNA"/>
</dbReference>
<organism evidence="2 3">
    <name type="scientific">Dissophora globulifera</name>
    <dbReference type="NCBI Taxonomy" id="979702"/>
    <lineage>
        <taxon>Eukaryota</taxon>
        <taxon>Fungi</taxon>
        <taxon>Fungi incertae sedis</taxon>
        <taxon>Mucoromycota</taxon>
        <taxon>Mortierellomycotina</taxon>
        <taxon>Mortierellomycetes</taxon>
        <taxon>Mortierellales</taxon>
        <taxon>Mortierellaceae</taxon>
        <taxon>Dissophora</taxon>
    </lineage>
</organism>
<feature type="region of interest" description="Disordered" evidence="1">
    <location>
        <begin position="1"/>
        <end position="84"/>
    </location>
</feature>
<feature type="compositionally biased region" description="Low complexity" evidence="1">
    <location>
        <begin position="200"/>
        <end position="221"/>
    </location>
</feature>
<dbReference type="GO" id="GO:0010468">
    <property type="term" value="P:regulation of gene expression"/>
    <property type="evidence" value="ECO:0007669"/>
    <property type="project" value="TreeGrafter"/>
</dbReference>